<feature type="compositionally biased region" description="Low complexity" evidence="1">
    <location>
        <begin position="1"/>
        <end position="17"/>
    </location>
</feature>
<dbReference type="SUPFAM" id="SSF52540">
    <property type="entry name" value="P-loop containing nucleoside triphosphate hydrolases"/>
    <property type="match status" value="1"/>
</dbReference>
<dbReference type="AlphaFoldDB" id="A0A1M5K0R1"/>
<dbReference type="Gene3D" id="3.40.50.300">
    <property type="entry name" value="P-loop containing nucleotide triphosphate hydrolases"/>
    <property type="match status" value="1"/>
</dbReference>
<dbReference type="STRING" id="43928.SAMN05443636_0329"/>
<dbReference type="PANTHER" id="PTHR42957">
    <property type="entry name" value="HELICASE MJ1565-RELATED"/>
    <property type="match status" value="1"/>
</dbReference>
<dbReference type="Proteomes" id="UP000184357">
    <property type="component" value="Unassembled WGS sequence"/>
</dbReference>
<evidence type="ECO:0008006" key="4">
    <source>
        <dbReference type="Google" id="ProtNLM"/>
    </source>
</evidence>
<dbReference type="EMBL" id="FQWV01000001">
    <property type="protein sequence ID" value="SHG46120.1"/>
    <property type="molecule type" value="Genomic_DNA"/>
</dbReference>
<evidence type="ECO:0000313" key="2">
    <source>
        <dbReference type="EMBL" id="SHG46120.1"/>
    </source>
</evidence>
<dbReference type="PANTHER" id="PTHR42957:SF1">
    <property type="entry name" value="HELICASE MJ1565-RELATED"/>
    <property type="match status" value="1"/>
</dbReference>
<evidence type="ECO:0000256" key="1">
    <source>
        <dbReference type="SAM" id="MobiDB-lite"/>
    </source>
</evidence>
<dbReference type="InterPro" id="IPR027417">
    <property type="entry name" value="P-loop_NTPase"/>
</dbReference>
<dbReference type="OrthoDB" id="107033at2157"/>
<organism evidence="2 3">
    <name type="scientific">Halobaculum gomorrense</name>
    <dbReference type="NCBI Taxonomy" id="43928"/>
    <lineage>
        <taxon>Archaea</taxon>
        <taxon>Methanobacteriati</taxon>
        <taxon>Methanobacteriota</taxon>
        <taxon>Stenosarchaea group</taxon>
        <taxon>Halobacteria</taxon>
        <taxon>Halobacteriales</taxon>
        <taxon>Haloferacaceae</taxon>
        <taxon>Halobaculum</taxon>
    </lineage>
</organism>
<gene>
    <name evidence="2" type="ORF">SAMN05443636_0329</name>
</gene>
<feature type="compositionally biased region" description="Basic and acidic residues" evidence="1">
    <location>
        <begin position="362"/>
        <end position="378"/>
    </location>
</feature>
<protein>
    <recommendedName>
        <fullName evidence="4">DNA helicase</fullName>
    </recommendedName>
</protein>
<dbReference type="InterPro" id="IPR008571">
    <property type="entry name" value="HerA-like"/>
</dbReference>
<feature type="region of interest" description="Disordered" evidence="1">
    <location>
        <begin position="1"/>
        <end position="41"/>
    </location>
</feature>
<name>A0A1M5K0R1_9EURY</name>
<sequence>MHVLGSEAEMGESSGGSVDDEETEPTGGPTGGPIAPLGRFRAPDDGVGARVGVDLDRPHAALVVGKRGAGKTHTLAVLAEGVAAADALAPVVIDPMGVLDGLAVDGGTVHRRPRVRPDAVPPSAWPALLDLDPAGAVGSLVWRAVAESAGSSVAAAREHVGDADAARATRRAADAHLALAAEWDAFDPDGIGPRALASGTPTVLDCSRLPPAAAGAVCAAVARGLYDARVREAIDRLPWLFVDEAHAFFDGVAGDALATLLTRGRAPGVSLACATQRPAALPAVAVSQADLLVAHRLHSRADIDALAAARPLAVADGLADRLPAGVGEALVVDDVSETAPTVRVRARRTPDRGAGPRASGVRTDEADTVDREGGGREE</sequence>
<dbReference type="RefSeq" id="WP_143165338.1">
    <property type="nucleotide sequence ID" value="NZ_FQWV01000001.1"/>
</dbReference>
<evidence type="ECO:0000313" key="3">
    <source>
        <dbReference type="Proteomes" id="UP000184357"/>
    </source>
</evidence>
<reference evidence="2 3" key="1">
    <citation type="submission" date="2016-11" db="EMBL/GenBank/DDBJ databases">
        <authorList>
            <person name="Jaros S."/>
            <person name="Januszkiewicz K."/>
            <person name="Wedrychowicz H."/>
        </authorList>
    </citation>
    <scope>NUCLEOTIDE SEQUENCE [LARGE SCALE GENOMIC DNA]</scope>
    <source>
        <strain evidence="2 3">DSM 9297</strain>
    </source>
</reference>
<accession>A0A1M5K0R1</accession>
<proteinExistence type="predicted"/>
<keyword evidence="3" id="KW-1185">Reference proteome</keyword>
<feature type="region of interest" description="Disordered" evidence="1">
    <location>
        <begin position="342"/>
        <end position="378"/>
    </location>
</feature>